<accession>A0A7W8C4V7</accession>
<dbReference type="Proteomes" id="UP000539075">
    <property type="component" value="Unassembled WGS sequence"/>
</dbReference>
<dbReference type="EMBL" id="JACHGO010000005">
    <property type="protein sequence ID" value="MBB5143805.1"/>
    <property type="molecule type" value="Genomic_DNA"/>
</dbReference>
<name>A0A7W8C4V7_9BACT</name>
<protein>
    <submittedName>
        <fullName evidence="2">Uncharacterized protein</fullName>
    </submittedName>
</protein>
<reference evidence="2 3" key="1">
    <citation type="submission" date="2020-08" db="EMBL/GenBank/DDBJ databases">
        <title>Genomic Encyclopedia of Type Strains, Phase IV (KMG-IV): sequencing the most valuable type-strain genomes for metagenomic binning, comparative biology and taxonomic classification.</title>
        <authorList>
            <person name="Goeker M."/>
        </authorList>
    </citation>
    <scope>NUCLEOTIDE SEQUENCE [LARGE SCALE GENOMIC DNA]</scope>
    <source>
        <strain evidence="2 3">DSM 11275</strain>
    </source>
</reference>
<comment type="caution">
    <text evidence="2">The sequence shown here is derived from an EMBL/GenBank/DDBJ whole genome shotgun (WGS) entry which is preliminary data.</text>
</comment>
<evidence type="ECO:0000256" key="1">
    <source>
        <dbReference type="SAM" id="Phobius"/>
    </source>
</evidence>
<feature type="transmembrane region" description="Helical" evidence="1">
    <location>
        <begin position="12"/>
        <end position="33"/>
    </location>
</feature>
<gene>
    <name evidence="2" type="ORF">HNQ38_001905</name>
</gene>
<keyword evidence="1" id="KW-1133">Transmembrane helix</keyword>
<organism evidence="2 3">
    <name type="scientific">Desulfovibrio intestinalis</name>
    <dbReference type="NCBI Taxonomy" id="58621"/>
    <lineage>
        <taxon>Bacteria</taxon>
        <taxon>Pseudomonadati</taxon>
        <taxon>Thermodesulfobacteriota</taxon>
        <taxon>Desulfovibrionia</taxon>
        <taxon>Desulfovibrionales</taxon>
        <taxon>Desulfovibrionaceae</taxon>
        <taxon>Desulfovibrio</taxon>
    </lineage>
</organism>
<evidence type="ECO:0000313" key="3">
    <source>
        <dbReference type="Proteomes" id="UP000539075"/>
    </source>
</evidence>
<sequence>MDLISTLQLMDSAVLIAMALLVGSFFMALINLVRQAQRG</sequence>
<keyword evidence="1" id="KW-0472">Membrane</keyword>
<keyword evidence="3" id="KW-1185">Reference proteome</keyword>
<evidence type="ECO:0000313" key="2">
    <source>
        <dbReference type="EMBL" id="MBB5143805.1"/>
    </source>
</evidence>
<keyword evidence="1" id="KW-0812">Transmembrane</keyword>
<dbReference type="AlphaFoldDB" id="A0A7W8C4V7"/>
<proteinExistence type="predicted"/>